<evidence type="ECO:0000256" key="8">
    <source>
        <dbReference type="SAM" id="Phobius"/>
    </source>
</evidence>
<evidence type="ECO:0000256" key="2">
    <source>
        <dbReference type="ARBA" id="ARBA00012210"/>
    </source>
</evidence>
<dbReference type="RefSeq" id="XP_010853650.1">
    <property type="nucleotide sequence ID" value="XM_010855348.1"/>
</dbReference>
<keyword evidence="5" id="KW-0564">Palmitate</keyword>
<dbReference type="PANTHER" id="PTHR12349">
    <property type="entry name" value="ANKYRIN REPEAT AND LEM DOMAIN-CONTAINING PROTEIN 2"/>
    <property type="match status" value="1"/>
</dbReference>
<feature type="transmembrane region" description="Helical" evidence="8">
    <location>
        <begin position="28"/>
        <end position="51"/>
    </location>
</feature>
<name>A0A6P3IR80_BISBB</name>
<protein>
    <recommendedName>
        <fullName evidence="2">protein S-acyltransferase</fullName>
        <ecNumber evidence="2">2.3.1.225</ecNumber>
    </recommendedName>
</protein>
<evidence type="ECO:0000313" key="9">
    <source>
        <dbReference type="Proteomes" id="UP000515208"/>
    </source>
</evidence>
<dbReference type="KEGG" id="bbis:104999761"/>
<evidence type="ECO:0000256" key="4">
    <source>
        <dbReference type="ARBA" id="ARBA00023034"/>
    </source>
</evidence>
<evidence type="ECO:0000256" key="7">
    <source>
        <dbReference type="ARBA" id="ARBA00023315"/>
    </source>
</evidence>
<comment type="subcellular location">
    <subcellularLocation>
        <location evidence="1">Golgi apparatus membrane</location>
        <topology evidence="1">Multi-pass membrane protein</topology>
    </subcellularLocation>
</comment>
<evidence type="ECO:0000313" key="10">
    <source>
        <dbReference type="RefSeq" id="XP_010853650.1"/>
    </source>
</evidence>
<dbReference type="GO" id="GO:0019706">
    <property type="term" value="F:protein-cysteine S-palmitoyltransferase activity"/>
    <property type="evidence" value="ECO:0007669"/>
    <property type="project" value="UniProtKB-EC"/>
</dbReference>
<evidence type="ECO:0000256" key="1">
    <source>
        <dbReference type="ARBA" id="ARBA00004653"/>
    </source>
</evidence>
<evidence type="ECO:0000256" key="6">
    <source>
        <dbReference type="ARBA" id="ARBA00023288"/>
    </source>
</evidence>
<organism evidence="9 10">
    <name type="scientific">Bison bison bison</name>
    <name type="common">North American plains bison</name>
    <dbReference type="NCBI Taxonomy" id="43346"/>
    <lineage>
        <taxon>Eukaryota</taxon>
        <taxon>Metazoa</taxon>
        <taxon>Chordata</taxon>
        <taxon>Craniata</taxon>
        <taxon>Vertebrata</taxon>
        <taxon>Euteleostomi</taxon>
        <taxon>Mammalia</taxon>
        <taxon>Eutheria</taxon>
        <taxon>Laurasiatheria</taxon>
        <taxon>Artiodactyla</taxon>
        <taxon>Ruminantia</taxon>
        <taxon>Pecora</taxon>
        <taxon>Bovidae</taxon>
        <taxon>Bovinae</taxon>
        <taxon>Bison</taxon>
    </lineage>
</organism>
<evidence type="ECO:0000256" key="5">
    <source>
        <dbReference type="ARBA" id="ARBA00023139"/>
    </source>
</evidence>
<keyword evidence="8" id="KW-1133">Transmembrane helix</keyword>
<dbReference type="Proteomes" id="UP000515208">
    <property type="component" value="Unplaced"/>
</dbReference>
<keyword evidence="7" id="KW-0012">Acyltransferase</keyword>
<keyword evidence="6" id="KW-0449">Lipoprotein</keyword>
<sequence length="282" mass="30284">MVGVVAFGLVYVLNHAEGLGAAHTTITMAVMCVAGLFFIPVVGLTGFHVVLVTRGRTTNEQVTGKFRGGVNPFTRGCYGNVEHVLCSPLAPRYVVEPPRLPLAARLKPPFLRPELLERAPPLKVKLSDNGLKVTGTDSLTLGEDSIHSLDFASEPSLDLPDYPPLSAADTFSGALRSLSLKAASRRGGDHVALQPLRSEGGPPTPHRSLFAPHALPNRNGTCCKLVAWHGQLSHREHGPSPQAPSYSDRQVDRRTDSQLWVGSWLHVSRLTPAGGRIPAAVR</sequence>
<dbReference type="GeneID" id="104999761"/>
<gene>
    <name evidence="10" type="primary">ZDHHC8</name>
</gene>
<proteinExistence type="predicted"/>
<dbReference type="GO" id="GO:0000139">
    <property type="term" value="C:Golgi membrane"/>
    <property type="evidence" value="ECO:0007669"/>
    <property type="project" value="UniProtKB-SubCell"/>
</dbReference>
<keyword evidence="9" id="KW-1185">Reference proteome</keyword>
<accession>A0A6P3IR80</accession>
<keyword evidence="4" id="KW-0333">Golgi apparatus</keyword>
<dbReference type="AlphaFoldDB" id="A0A6P3IR80"/>
<dbReference type="CTD" id="29801"/>
<evidence type="ECO:0000256" key="3">
    <source>
        <dbReference type="ARBA" id="ARBA00022679"/>
    </source>
</evidence>
<reference evidence="10" key="1">
    <citation type="submission" date="2025-08" db="UniProtKB">
        <authorList>
            <consortium name="RefSeq"/>
        </authorList>
    </citation>
    <scope>IDENTIFICATION</scope>
    <source>
        <tissue evidence="10">Blood</tissue>
    </source>
</reference>
<dbReference type="PANTHER" id="PTHR12349:SF1">
    <property type="entry name" value="PALMITOYLTRANSFERASE ZDHHC8"/>
    <property type="match status" value="1"/>
</dbReference>
<keyword evidence="3" id="KW-0808">Transferase</keyword>
<keyword evidence="8" id="KW-0472">Membrane</keyword>
<dbReference type="EC" id="2.3.1.225" evidence="2"/>
<keyword evidence="8" id="KW-0812">Transmembrane</keyword>